<organism evidence="12">
    <name type="scientific">Dunaliella tertiolecta</name>
    <name type="common">Green alga</name>
    <dbReference type="NCBI Taxonomy" id="3047"/>
    <lineage>
        <taxon>Eukaryota</taxon>
        <taxon>Viridiplantae</taxon>
        <taxon>Chlorophyta</taxon>
        <taxon>core chlorophytes</taxon>
        <taxon>Chlorophyceae</taxon>
        <taxon>CS clade</taxon>
        <taxon>Chlamydomonadales</taxon>
        <taxon>Dunaliellaceae</taxon>
        <taxon>Dunaliella</taxon>
    </lineage>
</organism>
<comment type="cofactor">
    <cofactor evidence="2">
        <name>Mn(2+)</name>
        <dbReference type="ChEBI" id="CHEBI:29035"/>
    </cofactor>
</comment>
<comment type="similarity">
    <text evidence="5">Belongs to the HDDC2 family.</text>
</comment>
<dbReference type="GO" id="GO:0046872">
    <property type="term" value="F:metal ion binding"/>
    <property type="evidence" value="ECO:0007669"/>
    <property type="project" value="UniProtKB-KW"/>
</dbReference>
<feature type="region of interest" description="Disordered" evidence="10">
    <location>
        <begin position="22"/>
        <end position="44"/>
    </location>
</feature>
<dbReference type="PANTHER" id="PTHR11845:SF13">
    <property type="entry name" value="5'-DEOXYNUCLEOTIDASE HDDC2"/>
    <property type="match status" value="1"/>
</dbReference>
<dbReference type="FunFam" id="1.10.3210.10:FF:000016">
    <property type="entry name" value="HD domain-containing protein 2"/>
    <property type="match status" value="1"/>
</dbReference>
<comment type="cofactor">
    <cofactor evidence="3">
        <name>Co(2+)</name>
        <dbReference type="ChEBI" id="CHEBI:48828"/>
    </cofactor>
</comment>
<dbReference type="Gene3D" id="1.10.3210.10">
    <property type="entry name" value="Hypothetical protein af1432"/>
    <property type="match status" value="1"/>
</dbReference>
<evidence type="ECO:0000256" key="2">
    <source>
        <dbReference type="ARBA" id="ARBA00001936"/>
    </source>
</evidence>
<dbReference type="PROSITE" id="PS51831">
    <property type="entry name" value="HD"/>
    <property type="match status" value="1"/>
</dbReference>
<evidence type="ECO:0000256" key="3">
    <source>
        <dbReference type="ARBA" id="ARBA00001941"/>
    </source>
</evidence>
<evidence type="ECO:0000256" key="1">
    <source>
        <dbReference type="ARBA" id="ARBA00001638"/>
    </source>
</evidence>
<evidence type="ECO:0000256" key="6">
    <source>
        <dbReference type="ARBA" id="ARBA00011738"/>
    </source>
</evidence>
<keyword evidence="9" id="KW-0378">Hydrolase</keyword>
<dbReference type="InterPro" id="IPR039356">
    <property type="entry name" value="YfbR/HDDC2"/>
</dbReference>
<name>A0A7S3R9L5_DUNTE</name>
<feature type="domain" description="HD" evidence="11">
    <location>
        <begin position="82"/>
        <end position="183"/>
    </location>
</feature>
<dbReference type="SUPFAM" id="SSF109604">
    <property type="entry name" value="HD-domain/PDEase-like"/>
    <property type="match status" value="1"/>
</dbReference>
<evidence type="ECO:0000313" key="12">
    <source>
        <dbReference type="EMBL" id="CAE0506177.1"/>
    </source>
</evidence>
<dbReference type="GO" id="GO:0005737">
    <property type="term" value="C:cytoplasm"/>
    <property type="evidence" value="ECO:0007669"/>
    <property type="project" value="TreeGrafter"/>
</dbReference>
<dbReference type="InterPro" id="IPR006674">
    <property type="entry name" value="HD_domain"/>
</dbReference>
<reference evidence="12" key="1">
    <citation type="submission" date="2021-01" db="EMBL/GenBank/DDBJ databases">
        <authorList>
            <person name="Corre E."/>
            <person name="Pelletier E."/>
            <person name="Niang G."/>
            <person name="Scheremetjew M."/>
            <person name="Finn R."/>
            <person name="Kale V."/>
            <person name="Holt S."/>
            <person name="Cochrane G."/>
            <person name="Meng A."/>
            <person name="Brown T."/>
            <person name="Cohen L."/>
        </authorList>
    </citation>
    <scope>NUCLEOTIDE SEQUENCE</scope>
    <source>
        <strain evidence="12">CCMP1320</strain>
    </source>
</reference>
<dbReference type="EMBL" id="HBIP01034814">
    <property type="protein sequence ID" value="CAE0506177.1"/>
    <property type="molecule type" value="Transcribed_RNA"/>
</dbReference>
<dbReference type="InterPro" id="IPR003607">
    <property type="entry name" value="HD/PDEase_dom"/>
</dbReference>
<gene>
    <name evidence="12" type="ORF">DTER00134_LOCUS21250</name>
</gene>
<protein>
    <recommendedName>
        <fullName evidence="7">5'-deoxynucleotidase</fullName>
        <ecNumber evidence="7">3.1.3.89</ecNumber>
    </recommendedName>
</protein>
<sequence>MLAGGRKLTQNTTFKLTSRTSGMVPCASAGTPPGPNSNAPSAASPSPAGALNFLLLASNLKTSKRTGWVLRNVHGPESIADHMYRMSLMSLIAGDAGVDQNRCIKMAIVHDVAEAIVGDITPHCKVSKEEKKRMEEEAIKKIEQMLGTGTAAASEVGTLWHEYEEAQTPEALLVKDFDKLEMIIQAYEYENAQPDLNLQEFFDSTENAIKTPLGKAWADELRARRKAKKQEIGAGGDKS</sequence>
<proteinExistence type="inferred from homology"/>
<evidence type="ECO:0000256" key="7">
    <source>
        <dbReference type="ARBA" id="ARBA00012964"/>
    </source>
</evidence>
<dbReference type="AlphaFoldDB" id="A0A7S3R9L5"/>
<dbReference type="Pfam" id="PF13023">
    <property type="entry name" value="HD_3"/>
    <property type="match status" value="1"/>
</dbReference>
<evidence type="ECO:0000259" key="11">
    <source>
        <dbReference type="PROSITE" id="PS51831"/>
    </source>
</evidence>
<evidence type="ECO:0000256" key="10">
    <source>
        <dbReference type="SAM" id="MobiDB-lite"/>
    </source>
</evidence>
<dbReference type="GO" id="GO:0002953">
    <property type="term" value="F:5'-deoxynucleotidase activity"/>
    <property type="evidence" value="ECO:0007669"/>
    <property type="project" value="UniProtKB-EC"/>
</dbReference>
<evidence type="ECO:0000256" key="5">
    <source>
        <dbReference type="ARBA" id="ARBA00009999"/>
    </source>
</evidence>
<comment type="subunit">
    <text evidence="6">Homodimer.</text>
</comment>
<evidence type="ECO:0000256" key="8">
    <source>
        <dbReference type="ARBA" id="ARBA00022723"/>
    </source>
</evidence>
<comment type="function">
    <text evidence="4">Catalyzes the dephosphorylation of the nucleoside 5'-monophosphates deoxyadenosine monophosphate (dAMP), deoxycytidine monophosphate (dCMP), deoxyguanosine monophosphate (dGMP) and deoxythymidine monophosphate (dTMP).</text>
</comment>
<dbReference type="SMART" id="SM00471">
    <property type="entry name" value="HDc"/>
    <property type="match status" value="1"/>
</dbReference>
<evidence type="ECO:0000256" key="9">
    <source>
        <dbReference type="ARBA" id="ARBA00022801"/>
    </source>
</evidence>
<accession>A0A7S3R9L5</accession>
<dbReference type="PANTHER" id="PTHR11845">
    <property type="entry name" value="5'-DEOXYNUCLEOTIDASE HDDC2"/>
    <property type="match status" value="1"/>
</dbReference>
<evidence type="ECO:0000256" key="4">
    <source>
        <dbReference type="ARBA" id="ARBA00004074"/>
    </source>
</evidence>
<dbReference type="EC" id="3.1.3.89" evidence="7"/>
<keyword evidence="8" id="KW-0479">Metal-binding</keyword>
<comment type="catalytic activity">
    <reaction evidence="1">
        <text>a 2'-deoxyribonucleoside 5'-phosphate + H2O = a 2'-deoxyribonucleoside + phosphate</text>
        <dbReference type="Rhea" id="RHEA:36167"/>
        <dbReference type="ChEBI" id="CHEBI:15377"/>
        <dbReference type="ChEBI" id="CHEBI:18274"/>
        <dbReference type="ChEBI" id="CHEBI:43474"/>
        <dbReference type="ChEBI" id="CHEBI:65317"/>
        <dbReference type="EC" id="3.1.3.89"/>
    </reaction>
</comment>